<comment type="caution">
    <text evidence="10">The sequence shown here is derived from an EMBL/GenBank/DDBJ whole genome shotgun (WGS) entry which is preliminary data.</text>
</comment>
<sequence length="494" mass="55351">MAKAVAEVLRLAVMFVMAAILLQIPIFSGLLRLSGFHDACQHCRGSSSAASPSHEQLQVDPESGGNGSIRAIPQSRKLQPVGRAQYPFILFSVYRYALNTFFVIGETSLVVRAFEHDKPVYDCEWSPMLANGTVSDSRTLTQAHMIYVKFDENGMGYGPALVNCTFNESIGSDGLGGVLRLHVARGPYRGDKFTVEDVLHEGARTPASAARKVSTYAFCGPPMYGTIKARWIQHWLAYHVFLWKADVHFYFYNIGGFKTAEDYQVVEPYVKAGLLTLIEIESTAIEDFPAWYKHQLVFINDCIHRTRTAGHSWSFFNDFDELLYFSPPHTVESLIRDHPQAAWMTFANMPASSGHCAVREESRWPLERLMWHNKVPECMKAERDPWMCTGSQGRRKYMVNPSKVFSSGVHRISIPEEGGVDLNGSVARVIHFHGVLSSGSNVCGIPVNMSHSKQVDDLTNRYDFDQSLSDAVSCHDTDFVLLSNTIYQVVLAED</sequence>
<evidence type="ECO:0000256" key="6">
    <source>
        <dbReference type="ARBA" id="ARBA00022989"/>
    </source>
</evidence>
<accession>A0A176W1F6</accession>
<dbReference type="AlphaFoldDB" id="A0A176W1F6"/>
<dbReference type="EMBL" id="LVLJ01002197">
    <property type="protein sequence ID" value="OAE26272.1"/>
    <property type="molecule type" value="Genomic_DNA"/>
</dbReference>
<feature type="compositionally biased region" description="Polar residues" evidence="9">
    <location>
        <begin position="45"/>
        <end position="56"/>
    </location>
</feature>
<comment type="subcellular location">
    <subcellularLocation>
        <location evidence="1">Membrane</location>
        <topology evidence="1">Single-pass membrane protein</topology>
    </subcellularLocation>
</comment>
<dbReference type="InterPro" id="IPR008166">
    <property type="entry name" value="Glyco_transf_92"/>
</dbReference>
<keyword evidence="4 8" id="KW-0808">Transferase</keyword>
<dbReference type="GO" id="GO:0005737">
    <property type="term" value="C:cytoplasm"/>
    <property type="evidence" value="ECO:0007669"/>
    <property type="project" value="TreeGrafter"/>
</dbReference>
<evidence type="ECO:0000256" key="2">
    <source>
        <dbReference type="ARBA" id="ARBA00007647"/>
    </source>
</evidence>
<evidence type="ECO:0000256" key="9">
    <source>
        <dbReference type="SAM" id="MobiDB-lite"/>
    </source>
</evidence>
<keyword evidence="7 8" id="KW-0472">Membrane</keyword>
<dbReference type="PANTHER" id="PTHR21461">
    <property type="entry name" value="GLYCOSYLTRANSFERASE FAMILY 92 PROTEIN"/>
    <property type="match status" value="1"/>
</dbReference>
<feature type="transmembrane region" description="Helical" evidence="8">
    <location>
        <begin position="12"/>
        <end position="31"/>
    </location>
</feature>
<keyword evidence="11" id="KW-1185">Reference proteome</keyword>
<evidence type="ECO:0000256" key="4">
    <source>
        <dbReference type="ARBA" id="ARBA00022679"/>
    </source>
</evidence>
<protein>
    <recommendedName>
        <fullName evidence="8">Glycosyltransferase family 92 protein</fullName>
        <ecNumber evidence="8">2.4.1.-</ecNumber>
    </recommendedName>
</protein>
<gene>
    <name evidence="10" type="ORF">AXG93_626s1070</name>
</gene>
<organism evidence="10 11">
    <name type="scientific">Marchantia polymorpha subsp. ruderalis</name>
    <dbReference type="NCBI Taxonomy" id="1480154"/>
    <lineage>
        <taxon>Eukaryota</taxon>
        <taxon>Viridiplantae</taxon>
        <taxon>Streptophyta</taxon>
        <taxon>Embryophyta</taxon>
        <taxon>Marchantiophyta</taxon>
        <taxon>Marchantiopsida</taxon>
        <taxon>Marchantiidae</taxon>
        <taxon>Marchantiales</taxon>
        <taxon>Marchantiaceae</taxon>
        <taxon>Marchantia</taxon>
    </lineage>
</organism>
<dbReference type="Pfam" id="PF01697">
    <property type="entry name" value="Glyco_transf_92"/>
    <property type="match status" value="1"/>
</dbReference>
<keyword evidence="3 8" id="KW-0328">Glycosyltransferase</keyword>
<comment type="similarity">
    <text evidence="2 8">Belongs to the glycosyltransferase 92 family.</text>
</comment>
<evidence type="ECO:0000256" key="3">
    <source>
        <dbReference type="ARBA" id="ARBA00022676"/>
    </source>
</evidence>
<evidence type="ECO:0000313" key="11">
    <source>
        <dbReference type="Proteomes" id="UP000077202"/>
    </source>
</evidence>
<evidence type="ECO:0000256" key="8">
    <source>
        <dbReference type="RuleBase" id="RU366017"/>
    </source>
</evidence>
<dbReference type="GO" id="GO:0016020">
    <property type="term" value="C:membrane"/>
    <property type="evidence" value="ECO:0007669"/>
    <property type="project" value="UniProtKB-SubCell"/>
</dbReference>
<evidence type="ECO:0000313" key="10">
    <source>
        <dbReference type="EMBL" id="OAE26272.1"/>
    </source>
</evidence>
<reference evidence="10" key="1">
    <citation type="submission" date="2016-03" db="EMBL/GenBank/DDBJ databases">
        <title>Mechanisms controlling the formation of the plant cell surface in tip-growing cells are functionally conserved among land plants.</title>
        <authorList>
            <person name="Honkanen S."/>
            <person name="Jones V.A."/>
            <person name="Morieri G."/>
            <person name="Champion C."/>
            <person name="Hetherington A.J."/>
            <person name="Kelly S."/>
            <person name="Saint-Marcoux D."/>
            <person name="Proust H."/>
            <person name="Prescott H."/>
            <person name="Dolan L."/>
        </authorList>
    </citation>
    <scope>NUCLEOTIDE SEQUENCE [LARGE SCALE GENOMIC DNA]</scope>
    <source>
        <tissue evidence="10">Whole gametophyte</tissue>
    </source>
</reference>
<evidence type="ECO:0000256" key="1">
    <source>
        <dbReference type="ARBA" id="ARBA00004167"/>
    </source>
</evidence>
<proteinExistence type="inferred from homology"/>
<name>A0A176W1F6_MARPO</name>
<evidence type="ECO:0000256" key="5">
    <source>
        <dbReference type="ARBA" id="ARBA00022692"/>
    </source>
</evidence>
<dbReference type="EC" id="2.4.1.-" evidence="8"/>
<keyword evidence="6 8" id="KW-1133">Transmembrane helix</keyword>
<evidence type="ECO:0000256" key="7">
    <source>
        <dbReference type="ARBA" id="ARBA00023136"/>
    </source>
</evidence>
<feature type="region of interest" description="Disordered" evidence="9">
    <location>
        <begin position="45"/>
        <end position="70"/>
    </location>
</feature>
<dbReference type="PANTHER" id="PTHR21461:SF88">
    <property type="entry name" value="GLYCOSYLTRANSFERASE FAMILY 92 PROTEIN"/>
    <property type="match status" value="1"/>
</dbReference>
<keyword evidence="5 8" id="KW-0812">Transmembrane</keyword>
<dbReference type="GO" id="GO:0016757">
    <property type="term" value="F:glycosyltransferase activity"/>
    <property type="evidence" value="ECO:0007669"/>
    <property type="project" value="UniProtKB-UniRule"/>
</dbReference>
<dbReference type="Proteomes" id="UP000077202">
    <property type="component" value="Unassembled WGS sequence"/>
</dbReference>